<comment type="caution">
    <text evidence="8">The sequence shown here is derived from an EMBL/GenBank/DDBJ whole genome shotgun (WGS) entry which is preliminary data.</text>
</comment>
<dbReference type="PANTHER" id="PTHR10209">
    <property type="entry name" value="OXIDOREDUCTASE, 2OG-FE II OXYGENASE FAMILY PROTEIN"/>
    <property type="match status" value="1"/>
</dbReference>
<dbReference type="PROSITE" id="PS51471">
    <property type="entry name" value="FE2OG_OXY"/>
    <property type="match status" value="1"/>
</dbReference>
<protein>
    <recommendedName>
        <fullName evidence="7">Fe2OG dioxygenase domain-containing protein</fullName>
    </recommendedName>
</protein>
<dbReference type="GO" id="GO:0031418">
    <property type="term" value="F:L-ascorbic acid binding"/>
    <property type="evidence" value="ECO:0007669"/>
    <property type="project" value="UniProtKB-KW"/>
</dbReference>
<evidence type="ECO:0000256" key="3">
    <source>
        <dbReference type="ARBA" id="ARBA00022896"/>
    </source>
</evidence>
<dbReference type="FunFam" id="2.60.120.330:FF:000005">
    <property type="entry name" value="1-aminocyclopropane-1-carboxylate oxidase homolog 1"/>
    <property type="match status" value="1"/>
</dbReference>
<evidence type="ECO:0000313" key="9">
    <source>
        <dbReference type="Proteomes" id="UP000298416"/>
    </source>
</evidence>
<dbReference type="GO" id="GO:0009805">
    <property type="term" value="P:coumarin biosynthetic process"/>
    <property type="evidence" value="ECO:0007669"/>
    <property type="project" value="UniProtKB-ARBA"/>
</dbReference>
<proteinExistence type="inferred from homology"/>
<dbReference type="GO" id="GO:0016706">
    <property type="term" value="F:2-oxoglutarate-dependent dioxygenase activity"/>
    <property type="evidence" value="ECO:0007669"/>
    <property type="project" value="UniProtKB-ARBA"/>
</dbReference>
<keyword evidence="4 6" id="KW-0560">Oxidoreductase</keyword>
<evidence type="ECO:0000256" key="1">
    <source>
        <dbReference type="ARBA" id="ARBA00008056"/>
    </source>
</evidence>
<evidence type="ECO:0000256" key="4">
    <source>
        <dbReference type="ARBA" id="ARBA00023002"/>
    </source>
</evidence>
<accession>A0A8X8Y3B1</accession>
<dbReference type="InterPro" id="IPR005123">
    <property type="entry name" value="Oxoglu/Fe-dep_dioxygenase_dom"/>
</dbReference>
<dbReference type="GO" id="GO:0046872">
    <property type="term" value="F:metal ion binding"/>
    <property type="evidence" value="ECO:0007669"/>
    <property type="project" value="UniProtKB-KW"/>
</dbReference>
<dbReference type="SUPFAM" id="SSF51197">
    <property type="entry name" value="Clavaminate synthase-like"/>
    <property type="match status" value="1"/>
</dbReference>
<dbReference type="InterPro" id="IPR026992">
    <property type="entry name" value="DIOX_N"/>
</dbReference>
<evidence type="ECO:0000256" key="5">
    <source>
        <dbReference type="ARBA" id="ARBA00023004"/>
    </source>
</evidence>
<gene>
    <name evidence="8" type="ORF">SASPL_114403</name>
</gene>
<dbReference type="AlphaFoldDB" id="A0A8X8Y3B1"/>
<reference evidence="8" key="1">
    <citation type="submission" date="2018-01" db="EMBL/GenBank/DDBJ databases">
        <authorList>
            <person name="Mao J.F."/>
        </authorList>
    </citation>
    <scope>NUCLEOTIDE SEQUENCE</scope>
    <source>
        <strain evidence="8">Huo1</strain>
        <tissue evidence="8">Leaf</tissue>
    </source>
</reference>
<organism evidence="8">
    <name type="scientific">Salvia splendens</name>
    <name type="common">Scarlet sage</name>
    <dbReference type="NCBI Taxonomy" id="180675"/>
    <lineage>
        <taxon>Eukaryota</taxon>
        <taxon>Viridiplantae</taxon>
        <taxon>Streptophyta</taxon>
        <taxon>Embryophyta</taxon>
        <taxon>Tracheophyta</taxon>
        <taxon>Spermatophyta</taxon>
        <taxon>Magnoliopsida</taxon>
        <taxon>eudicotyledons</taxon>
        <taxon>Gunneridae</taxon>
        <taxon>Pentapetalae</taxon>
        <taxon>asterids</taxon>
        <taxon>lamiids</taxon>
        <taxon>Lamiales</taxon>
        <taxon>Lamiaceae</taxon>
        <taxon>Nepetoideae</taxon>
        <taxon>Mentheae</taxon>
        <taxon>Salviinae</taxon>
        <taxon>Salvia</taxon>
        <taxon>Salvia subgen. Calosphace</taxon>
        <taxon>core Calosphace</taxon>
    </lineage>
</organism>
<dbReference type="Pfam" id="PF14226">
    <property type="entry name" value="DIOX_N"/>
    <property type="match status" value="1"/>
</dbReference>
<dbReference type="PANTHER" id="PTHR10209:SF429">
    <property type="entry name" value="1-AMINOCYCLOPROPANE-1-CARBOXYLATE OXIDASE HOMOLOG 1-LIKE"/>
    <property type="match status" value="1"/>
</dbReference>
<keyword evidence="3" id="KW-0847">Vitamin C</keyword>
<evidence type="ECO:0000259" key="7">
    <source>
        <dbReference type="PROSITE" id="PS51471"/>
    </source>
</evidence>
<dbReference type="EMBL" id="PNBA02000005">
    <property type="protein sequence ID" value="KAG6423994.1"/>
    <property type="molecule type" value="Genomic_DNA"/>
</dbReference>
<evidence type="ECO:0000313" key="8">
    <source>
        <dbReference type="EMBL" id="KAG6423994.1"/>
    </source>
</evidence>
<dbReference type="Gene3D" id="2.60.120.330">
    <property type="entry name" value="B-lactam Antibiotic, Isopenicillin N Synthase, Chain"/>
    <property type="match status" value="1"/>
</dbReference>
<dbReference type="Pfam" id="PF03171">
    <property type="entry name" value="2OG-FeII_Oxy"/>
    <property type="match status" value="1"/>
</dbReference>
<keyword evidence="9" id="KW-1185">Reference proteome</keyword>
<dbReference type="GO" id="GO:0002238">
    <property type="term" value="P:response to molecule of fungal origin"/>
    <property type="evidence" value="ECO:0007669"/>
    <property type="project" value="UniProtKB-ARBA"/>
</dbReference>
<dbReference type="Proteomes" id="UP000298416">
    <property type="component" value="Unassembled WGS sequence"/>
</dbReference>
<feature type="domain" description="Fe2OG dioxygenase" evidence="7">
    <location>
        <begin position="212"/>
        <end position="313"/>
    </location>
</feature>
<sequence length="364" mass="41203">MADSSAIDERIEMLKAFDETQAGVKGLNDAGLFKLPEIFVRPPEEVAAELTHEKARVEVEIPVIDLSGVEEAGRRKQIVEQVRSAAETWGFFQVVNHGIPLSVLDGMIDGVRAFIDQDVDEKKKYYSRDITRSVRYNSNYDLFESKTASWRDTLSISYMFKHINIVTCFMICRYSTVEYSKHVEKLGNFVLGLLSEALGLKTEFLRDMECLKGHRLHCHYYPACPEPELAIGLMKHSDSGFLTILLQNQLVSGLQVLYEGRWIDIQPVQGALVINIGDLLQLVSNGKFRSSEHRAIANRTGPRISVGCFFSGPITNSNKIYGPIVQLITQENPALYKEIVLSEYLMKFLSTGLDNYRALDYYKL</sequence>
<keyword evidence="5 6" id="KW-0408">Iron</keyword>
<name>A0A8X8Y3B1_SALSN</name>
<dbReference type="InterPro" id="IPR044861">
    <property type="entry name" value="IPNS-like_FE2OG_OXY"/>
</dbReference>
<evidence type="ECO:0000256" key="2">
    <source>
        <dbReference type="ARBA" id="ARBA00022723"/>
    </source>
</evidence>
<evidence type="ECO:0000256" key="6">
    <source>
        <dbReference type="RuleBase" id="RU003682"/>
    </source>
</evidence>
<dbReference type="InterPro" id="IPR027443">
    <property type="entry name" value="IPNS-like_sf"/>
</dbReference>
<reference evidence="8" key="2">
    <citation type="submission" date="2020-08" db="EMBL/GenBank/DDBJ databases">
        <title>Plant Genome Project.</title>
        <authorList>
            <person name="Zhang R.-G."/>
        </authorList>
    </citation>
    <scope>NUCLEOTIDE SEQUENCE</scope>
    <source>
        <strain evidence="8">Huo1</strain>
        <tissue evidence="8">Leaf</tissue>
    </source>
</reference>
<comment type="similarity">
    <text evidence="1 6">Belongs to the iron/ascorbate-dependent oxidoreductase family.</text>
</comment>
<keyword evidence="2 6" id="KW-0479">Metal-binding</keyword>